<gene>
    <name evidence="1" type="ORF">SAMN05444126_10124</name>
</gene>
<dbReference type="Gene3D" id="1.20.120.440">
    <property type="entry name" value="YppE-like"/>
    <property type="match status" value="1"/>
</dbReference>
<dbReference type="EMBL" id="FOGV01000001">
    <property type="protein sequence ID" value="SER41048.1"/>
    <property type="molecule type" value="Genomic_DNA"/>
</dbReference>
<comment type="caution">
    <text evidence="1">The sequence shown here is derived from an EMBL/GenBank/DDBJ whole genome shotgun (WGS) entry which is preliminary data.</text>
</comment>
<evidence type="ECO:0000313" key="2">
    <source>
        <dbReference type="Proteomes" id="UP000199318"/>
    </source>
</evidence>
<reference evidence="2" key="1">
    <citation type="submission" date="2016-10" db="EMBL/GenBank/DDBJ databases">
        <authorList>
            <person name="de Groot N.N."/>
        </authorList>
    </citation>
    <scope>NUCLEOTIDE SEQUENCE [LARGE SCALE GENOMIC DNA]</scope>
    <source>
        <strain evidence="2">10nlg</strain>
    </source>
</reference>
<dbReference type="InterPro" id="IPR014913">
    <property type="entry name" value="YppE-like"/>
</dbReference>
<proteinExistence type="predicted"/>
<dbReference type="SUPFAM" id="SSF140415">
    <property type="entry name" value="YppE-like"/>
    <property type="match status" value="1"/>
</dbReference>
<dbReference type="Pfam" id="PF08807">
    <property type="entry name" value="DUF1798"/>
    <property type="match status" value="1"/>
</dbReference>
<name>A0A1H9NYP1_9BACI</name>
<dbReference type="Proteomes" id="UP000199318">
    <property type="component" value="Unassembled WGS sequence"/>
</dbReference>
<organism evidence="1 2">
    <name type="scientific">Salisediminibacterium halotolerans</name>
    <dbReference type="NCBI Taxonomy" id="517425"/>
    <lineage>
        <taxon>Bacteria</taxon>
        <taxon>Bacillati</taxon>
        <taxon>Bacillota</taxon>
        <taxon>Bacilli</taxon>
        <taxon>Bacillales</taxon>
        <taxon>Bacillaceae</taxon>
        <taxon>Salisediminibacterium</taxon>
    </lineage>
</organism>
<dbReference type="STRING" id="1464123.SAMN05444126_10124"/>
<dbReference type="AlphaFoldDB" id="A0A1H9NYP1"/>
<dbReference type="InterPro" id="IPR023351">
    <property type="entry name" value="YppE-like_sf"/>
</dbReference>
<sequence>MTDKQRTLQEQTENLKRLNKKTYEYFNQYSQSNSEADFHKEVKPFADEVKEALEAWVPIVTEWIDHEKPQYLHREQIDQLTENFEVAAVACFQSDTKKKRFIERYKSIEYTLSIVSPEGGDD</sequence>
<dbReference type="RefSeq" id="WP_093071500.1">
    <property type="nucleotide sequence ID" value="NZ_BJVE01000126.1"/>
</dbReference>
<protein>
    <recommendedName>
        <fullName evidence="3">DUF1798 family protein</fullName>
    </recommendedName>
</protein>
<keyword evidence="2" id="KW-1185">Reference proteome</keyword>
<dbReference type="OrthoDB" id="2361079at2"/>
<evidence type="ECO:0000313" key="1">
    <source>
        <dbReference type="EMBL" id="SER41048.1"/>
    </source>
</evidence>
<accession>A0A1H9NYP1</accession>
<evidence type="ECO:0008006" key="3">
    <source>
        <dbReference type="Google" id="ProtNLM"/>
    </source>
</evidence>